<reference evidence="1 2" key="1">
    <citation type="journal article" date="2014" name="BMC Genomics">
        <title>Adaptive genomic structural variation in the grape powdery mildew pathogen, Erysiphe necator.</title>
        <authorList>
            <person name="Jones L."/>
            <person name="Riaz S."/>
            <person name="Morales-Cruz A."/>
            <person name="Amrine K.C."/>
            <person name="McGuire B."/>
            <person name="Gubler W.D."/>
            <person name="Walker M.A."/>
            <person name="Cantu D."/>
        </authorList>
    </citation>
    <scope>NUCLEOTIDE SEQUENCE [LARGE SCALE GENOMIC DNA]</scope>
    <source>
        <strain evidence="2">c</strain>
    </source>
</reference>
<dbReference type="HOGENOM" id="CLU_2414934_0_0_1"/>
<evidence type="ECO:0000313" key="2">
    <source>
        <dbReference type="Proteomes" id="UP000030854"/>
    </source>
</evidence>
<name>A0A0B1P2V8_UNCNE</name>
<protein>
    <submittedName>
        <fullName evidence="1">Uncharacterized protein</fullName>
    </submittedName>
</protein>
<comment type="caution">
    <text evidence="1">The sequence shown here is derived from an EMBL/GenBank/DDBJ whole genome shotgun (WGS) entry which is preliminary data.</text>
</comment>
<keyword evidence="2" id="KW-1185">Reference proteome</keyword>
<proteinExistence type="predicted"/>
<sequence>MTQEFATTNNDVSVAVPLDIYLVRTLYDAHIEMGSTLWMRGTGQHDQLLNRGVIVNHSQAVPKRIRKADHRSWLKVNPVTQDSENANPRTQC</sequence>
<dbReference type="Proteomes" id="UP000030854">
    <property type="component" value="Unassembled WGS sequence"/>
</dbReference>
<organism evidence="1 2">
    <name type="scientific">Uncinula necator</name>
    <name type="common">Grape powdery mildew</name>
    <dbReference type="NCBI Taxonomy" id="52586"/>
    <lineage>
        <taxon>Eukaryota</taxon>
        <taxon>Fungi</taxon>
        <taxon>Dikarya</taxon>
        <taxon>Ascomycota</taxon>
        <taxon>Pezizomycotina</taxon>
        <taxon>Leotiomycetes</taxon>
        <taxon>Erysiphales</taxon>
        <taxon>Erysiphaceae</taxon>
        <taxon>Erysiphe</taxon>
    </lineage>
</organism>
<dbReference type="EMBL" id="JNVN01002694">
    <property type="protein sequence ID" value="KHJ31660.1"/>
    <property type="molecule type" value="Genomic_DNA"/>
</dbReference>
<evidence type="ECO:0000313" key="1">
    <source>
        <dbReference type="EMBL" id="KHJ31660.1"/>
    </source>
</evidence>
<gene>
    <name evidence="1" type="ORF">EV44_g3730</name>
</gene>
<dbReference type="AlphaFoldDB" id="A0A0B1P2V8"/>
<accession>A0A0B1P2V8</accession>